<dbReference type="InterPro" id="IPR013103">
    <property type="entry name" value="RVT_2"/>
</dbReference>
<organism evidence="2 3">
    <name type="scientific">Malus baccata</name>
    <name type="common">Siberian crab apple</name>
    <name type="synonym">Pyrus baccata</name>
    <dbReference type="NCBI Taxonomy" id="106549"/>
    <lineage>
        <taxon>Eukaryota</taxon>
        <taxon>Viridiplantae</taxon>
        <taxon>Streptophyta</taxon>
        <taxon>Embryophyta</taxon>
        <taxon>Tracheophyta</taxon>
        <taxon>Spermatophyta</taxon>
        <taxon>Magnoliopsida</taxon>
        <taxon>eudicotyledons</taxon>
        <taxon>Gunneridae</taxon>
        <taxon>Pentapetalae</taxon>
        <taxon>rosids</taxon>
        <taxon>fabids</taxon>
        <taxon>Rosales</taxon>
        <taxon>Rosaceae</taxon>
        <taxon>Amygdaloideae</taxon>
        <taxon>Maleae</taxon>
        <taxon>Malus</taxon>
    </lineage>
</organism>
<evidence type="ECO:0000313" key="3">
    <source>
        <dbReference type="Proteomes" id="UP000315295"/>
    </source>
</evidence>
<dbReference type="Proteomes" id="UP000315295">
    <property type="component" value="Unassembled WGS sequence"/>
</dbReference>
<dbReference type="SUPFAM" id="SSF56672">
    <property type="entry name" value="DNA/RNA polymerases"/>
    <property type="match status" value="1"/>
</dbReference>
<dbReference type="InterPro" id="IPR043502">
    <property type="entry name" value="DNA/RNA_pol_sf"/>
</dbReference>
<accession>A0A540LID8</accession>
<comment type="caution">
    <text evidence="2">The sequence shown here is derived from an EMBL/GenBank/DDBJ whole genome shotgun (WGS) entry which is preliminary data.</text>
</comment>
<name>A0A540LID8_MALBA</name>
<dbReference type="STRING" id="106549.A0A540LID8"/>
<keyword evidence="3" id="KW-1185">Reference proteome</keyword>
<dbReference type="PANTHER" id="PTHR11439:SF502">
    <property type="entry name" value="SECRETED RXLR EFFECTOR PROTEIN 161-LIKE"/>
    <property type="match status" value="1"/>
</dbReference>
<evidence type="ECO:0000259" key="1">
    <source>
        <dbReference type="Pfam" id="PF07727"/>
    </source>
</evidence>
<dbReference type="EMBL" id="VIEB01000572">
    <property type="protein sequence ID" value="TQD86236.1"/>
    <property type="molecule type" value="Genomic_DNA"/>
</dbReference>
<dbReference type="CDD" id="cd09272">
    <property type="entry name" value="RNase_HI_RT_Ty1"/>
    <property type="match status" value="1"/>
</dbReference>
<proteinExistence type="predicted"/>
<evidence type="ECO:0000313" key="2">
    <source>
        <dbReference type="EMBL" id="TQD86236.1"/>
    </source>
</evidence>
<reference evidence="2 3" key="1">
    <citation type="journal article" date="2019" name="G3 (Bethesda)">
        <title>Sequencing of a Wild Apple (Malus baccata) Genome Unravels the Differences Between Cultivated and Wild Apple Species Regarding Disease Resistance and Cold Tolerance.</title>
        <authorList>
            <person name="Chen X."/>
        </authorList>
    </citation>
    <scope>NUCLEOTIDE SEQUENCE [LARGE SCALE GENOMIC DNA]</scope>
    <source>
        <strain evidence="3">cv. Shandingzi</strain>
        <tissue evidence="2">Leaves</tissue>
    </source>
</reference>
<dbReference type="PANTHER" id="PTHR11439">
    <property type="entry name" value="GAG-POL-RELATED RETROTRANSPOSON"/>
    <property type="match status" value="1"/>
</dbReference>
<sequence>MLCGFKKSISEATLYTKYKGDTELIIVSIYVDDIIYTGNCQELMDVFKAEMMSKYEMTDLGLLHHFLGMGVIQTEECIFIHQRNYALSLLKKFGLQNCKSVSTPLVPSDKLRREDGSGNADEAQYRQIVGSLLYLTATRPDIMYAACLLARFMHCPTNKHYGTAKRVLRYVQGTLDFGLEYKKGEGTLLMGYCDSDWSGSEDDMKSTSGYAFTFGNGIFSWSSVKQQCVALSKAEAEYISASEATAQATWLRFVLEDFGEMQTVATPMNCDNTSAIAITKNPIFHQKTKHINRRYHFIKEALQQGVIDLIHCPTKEQLADIFTKALAREQFTYLRNLLGVKSVHNLKESVSM</sequence>
<feature type="domain" description="Reverse transcriptase Ty1/copia-type" evidence="1">
    <location>
        <begin position="4"/>
        <end position="106"/>
    </location>
</feature>
<dbReference type="Pfam" id="PF07727">
    <property type="entry name" value="RVT_2"/>
    <property type="match status" value="1"/>
</dbReference>
<protein>
    <recommendedName>
        <fullName evidence="1">Reverse transcriptase Ty1/copia-type domain-containing protein</fullName>
    </recommendedName>
</protein>
<gene>
    <name evidence="2" type="ORF">C1H46_028206</name>
</gene>
<dbReference type="AlphaFoldDB" id="A0A540LID8"/>